<comment type="caution">
    <text evidence="2">The sequence shown here is derived from an EMBL/GenBank/DDBJ whole genome shotgun (WGS) entry which is preliminary data.</text>
</comment>
<feature type="chain" id="PRO_5004975158" description="Extradiol ring-cleavage dioxygenase class III enzyme subunit B domain-containing protein" evidence="1">
    <location>
        <begin position="19"/>
        <end position="343"/>
    </location>
</feature>
<evidence type="ECO:0000313" key="2">
    <source>
        <dbReference type="EMBL" id="ETO09538.1"/>
    </source>
</evidence>
<accession>X6M6B8</accession>
<evidence type="ECO:0008006" key="4">
    <source>
        <dbReference type="Google" id="ProtNLM"/>
    </source>
</evidence>
<dbReference type="AlphaFoldDB" id="X6M6B8"/>
<dbReference type="OrthoDB" id="2132071at2759"/>
<proteinExistence type="predicted"/>
<keyword evidence="3" id="KW-1185">Reference proteome</keyword>
<name>X6M6B8_RETFI</name>
<dbReference type="EMBL" id="ASPP01024015">
    <property type="protein sequence ID" value="ETO09538.1"/>
    <property type="molecule type" value="Genomic_DNA"/>
</dbReference>
<evidence type="ECO:0000256" key="1">
    <source>
        <dbReference type="SAM" id="SignalP"/>
    </source>
</evidence>
<feature type="signal peptide" evidence="1">
    <location>
        <begin position="1"/>
        <end position="18"/>
    </location>
</feature>
<protein>
    <recommendedName>
        <fullName evidence="4">Extradiol ring-cleavage dioxygenase class III enzyme subunit B domain-containing protein</fullName>
    </recommendedName>
</protein>
<evidence type="ECO:0000313" key="3">
    <source>
        <dbReference type="Proteomes" id="UP000023152"/>
    </source>
</evidence>
<sequence>MYLILLVFCSFYLKNGVSKITAAAILPHGDFAYDPSLVNYENGSAQLHNASLLVGEWIDNIIQPDLIFLSTPHGMELTRDFLIYSNTNDSGYAVIGDNTIFLNKNNLPSTQSDISNFRQLKTNVDAANGLIQHLLDANSNNNITGMIGFADSIPLFISWGELIPTSFLNGLSNSTREYIIFSQPLRRYNNSVQMIPELLSVGGQIFSFFETNSLVKDLNVLVLISADLAHTHLSNGPYGYCTCAEPYDMFISKWVQSMNRTYLLTGAAQEQSLGAMSCGFTGFVLLQGMFDESIKTNTTNQIHEKLLDYKFFFFFFSQIGSNFKEKKVSDWKEHKKKIGKHNK</sequence>
<dbReference type="Gene3D" id="3.40.830.10">
    <property type="entry name" value="LigB-like"/>
    <property type="match status" value="1"/>
</dbReference>
<keyword evidence="1" id="KW-0732">Signal</keyword>
<reference evidence="2 3" key="1">
    <citation type="journal article" date="2013" name="Curr. Biol.">
        <title>The Genome of the Foraminiferan Reticulomyxa filosa.</title>
        <authorList>
            <person name="Glockner G."/>
            <person name="Hulsmann N."/>
            <person name="Schleicher M."/>
            <person name="Noegel A.A."/>
            <person name="Eichinger L."/>
            <person name="Gallinger C."/>
            <person name="Pawlowski J."/>
            <person name="Sierra R."/>
            <person name="Euteneuer U."/>
            <person name="Pillet L."/>
            <person name="Moustafa A."/>
            <person name="Platzer M."/>
            <person name="Groth M."/>
            <person name="Szafranski K."/>
            <person name="Schliwa M."/>
        </authorList>
    </citation>
    <scope>NUCLEOTIDE SEQUENCE [LARGE SCALE GENOMIC DNA]</scope>
</reference>
<dbReference type="Proteomes" id="UP000023152">
    <property type="component" value="Unassembled WGS sequence"/>
</dbReference>
<dbReference type="OMA" id="ILPHGDF"/>
<organism evidence="2 3">
    <name type="scientific">Reticulomyxa filosa</name>
    <dbReference type="NCBI Taxonomy" id="46433"/>
    <lineage>
        <taxon>Eukaryota</taxon>
        <taxon>Sar</taxon>
        <taxon>Rhizaria</taxon>
        <taxon>Retaria</taxon>
        <taxon>Foraminifera</taxon>
        <taxon>Monothalamids</taxon>
        <taxon>Reticulomyxidae</taxon>
        <taxon>Reticulomyxa</taxon>
    </lineage>
</organism>
<gene>
    <name evidence="2" type="ORF">RFI_27838</name>
</gene>